<keyword evidence="4" id="KW-1185">Reference proteome</keyword>
<name>A0A830EDD2_9CREN</name>
<reference evidence="1" key="4">
    <citation type="journal article" date="2023" name="Microbiol. Resour. Announc.">
        <title>Complete Genome Sequence of Vulcanisaeta souniana Strain IC-059, a Hyperthermophilic Archaeon Isolated from Hot Spring Water in Japan.</title>
        <authorList>
            <person name="Kato S."/>
            <person name="Itoh T."/>
            <person name="Wu L."/>
            <person name="Ma J."/>
            <person name="Ohkuma M."/>
        </authorList>
    </citation>
    <scope>NUCLEOTIDE SEQUENCE</scope>
    <source>
        <strain evidence="1">JCM 11219</strain>
    </source>
</reference>
<sequence length="187" mass="21745">MSDEMLKIYGELLKQINKTYDNYIEQIKRLNNMWSDYKTAVGNVKRNWDVDNILLALRVNELKASIDSIREELDMLKVKKELGLIDEEEYSRSSTELTDTLTKLTSMYEEVKSKIDEIDKGIKEHWFRSMDVTTLTTDQVDGMIKELEDSKTRGEVPDDVYARVKADLELVRRVVQALALIKTESKS</sequence>
<evidence type="ECO:0000313" key="3">
    <source>
        <dbReference type="Proteomes" id="UP000657075"/>
    </source>
</evidence>
<accession>A0A830EDD2</accession>
<evidence type="ECO:0000313" key="1">
    <source>
        <dbReference type="EMBL" id="BDR91619.1"/>
    </source>
</evidence>
<dbReference type="EMBL" id="AP026830">
    <property type="protein sequence ID" value="BDR91619.1"/>
    <property type="molecule type" value="Genomic_DNA"/>
</dbReference>
<evidence type="ECO:0000313" key="2">
    <source>
        <dbReference type="EMBL" id="GGI71855.1"/>
    </source>
</evidence>
<dbReference type="Proteomes" id="UP001060771">
    <property type="component" value="Chromosome"/>
</dbReference>
<dbReference type="RefSeq" id="WP_054844025.1">
    <property type="nucleotide sequence ID" value="NZ_AP026830.1"/>
</dbReference>
<gene>
    <name evidence="2" type="ORF">GCM10007112_05800</name>
    <name evidence="1" type="ORF">Vsou_07120</name>
</gene>
<reference evidence="4" key="3">
    <citation type="submission" date="2022-09" db="EMBL/GenBank/DDBJ databases">
        <title>Complete genome sequence of Vulcanisaeta souniana.</title>
        <authorList>
            <person name="Kato S."/>
            <person name="Itoh T."/>
            <person name="Ohkuma M."/>
        </authorList>
    </citation>
    <scope>NUCLEOTIDE SEQUENCE [LARGE SCALE GENOMIC DNA]</scope>
    <source>
        <strain evidence="4">JCM 11219</strain>
    </source>
</reference>
<reference evidence="2" key="2">
    <citation type="submission" date="2020-09" db="EMBL/GenBank/DDBJ databases">
        <authorList>
            <person name="Sun Q."/>
            <person name="Ohkuma M."/>
        </authorList>
    </citation>
    <scope>NUCLEOTIDE SEQUENCE</scope>
    <source>
        <strain evidence="2">JCM 11219</strain>
    </source>
</reference>
<dbReference type="AlphaFoldDB" id="A0A830EDD2"/>
<dbReference type="OrthoDB" id="24791at2157"/>
<dbReference type="GeneID" id="76206266"/>
<organism evidence="2 3">
    <name type="scientific">Vulcanisaeta souniana JCM 11219</name>
    <dbReference type="NCBI Taxonomy" id="1293586"/>
    <lineage>
        <taxon>Archaea</taxon>
        <taxon>Thermoproteota</taxon>
        <taxon>Thermoprotei</taxon>
        <taxon>Thermoproteales</taxon>
        <taxon>Thermoproteaceae</taxon>
        <taxon>Vulcanisaeta</taxon>
    </lineage>
</organism>
<reference evidence="2" key="1">
    <citation type="journal article" date="2014" name="Int. J. Syst. Evol. Microbiol.">
        <title>Complete genome sequence of Corynebacterium casei LMG S-19264T (=DSM 44701T), isolated from a smear-ripened cheese.</title>
        <authorList>
            <consortium name="US DOE Joint Genome Institute (JGI-PGF)"/>
            <person name="Walter F."/>
            <person name="Albersmeier A."/>
            <person name="Kalinowski J."/>
            <person name="Ruckert C."/>
        </authorList>
    </citation>
    <scope>NUCLEOTIDE SEQUENCE</scope>
    <source>
        <strain evidence="2">JCM 11219</strain>
    </source>
</reference>
<dbReference type="Proteomes" id="UP000657075">
    <property type="component" value="Unassembled WGS sequence"/>
</dbReference>
<protein>
    <submittedName>
        <fullName evidence="2">Uncharacterized protein</fullName>
    </submittedName>
</protein>
<proteinExistence type="predicted"/>
<dbReference type="EMBL" id="BMNM01000001">
    <property type="protein sequence ID" value="GGI71855.1"/>
    <property type="molecule type" value="Genomic_DNA"/>
</dbReference>
<evidence type="ECO:0000313" key="4">
    <source>
        <dbReference type="Proteomes" id="UP001060771"/>
    </source>
</evidence>